<organism evidence="2 3">
    <name type="scientific">Rhodopirellula sallentina SM41</name>
    <dbReference type="NCBI Taxonomy" id="1263870"/>
    <lineage>
        <taxon>Bacteria</taxon>
        <taxon>Pseudomonadati</taxon>
        <taxon>Planctomycetota</taxon>
        <taxon>Planctomycetia</taxon>
        <taxon>Pirellulales</taxon>
        <taxon>Pirellulaceae</taxon>
        <taxon>Rhodopirellula</taxon>
    </lineage>
</organism>
<accession>M5UF47</accession>
<sequence>MSIPAIRTDSSSSRGRVRASRAAIVIAACGVWFGGATASAQYPGAASHPGANSPRLLSTPVPTSQNNYRPANAGHTQHTPNNASGWNGNPGFRPVPKVRSSAMYSGNANAGAAQPSTQRPGWNLQWRTSPQVAAEQAREISDAAFAESNEQVQQNDRTHQPRIVATAADSRRSMSPQAASQSNRMTVQPNRLRQETAADVQQVAWLAQQTEAGGGGFSLPGNAFRDGSATPAPGTELVQPGPAFQVPDPSNMQELPPPSQPALPQSAPESSFGAPSGDAAPSSDLERLFDRNNEPTQPEPVQPPTQGDSSIRDMLQNEPTTPPEPVQPAPIQEEFEDSPSDRDTFAPNPFGRADEERRDDPPELEPRNDRSPAPSIFGSDDEGPTNSGTGLSCDDFRDRIRAATIDQVSLDPSPPFRPDVIDNDEFAKLKSKFSAKQEARTWRSIDGRSLGTGRLDDLAYEKAIILTEYGTREEIPLNRLSEPDLAYISHNWGLPTECLIEQVAYTPRTWTPTTMTYAASNLCHKPLYFEEVNLERYGHTAGPLAQPVISSAHFFLNIAVLPYKMGVHSPHECQYALGYYRPGNCAPWIIPPVPLSVKGAWYQAAAITGTALLVP</sequence>
<evidence type="ECO:0000313" key="2">
    <source>
        <dbReference type="EMBL" id="EMI54613.1"/>
    </source>
</evidence>
<reference evidence="2 3" key="1">
    <citation type="journal article" date="2013" name="Mar. Genomics">
        <title>Expression of sulfatases in Rhodopirellula baltica and the diversity of sulfatases in the genus Rhodopirellula.</title>
        <authorList>
            <person name="Wegner C.E."/>
            <person name="Richter-Heitmann T."/>
            <person name="Klindworth A."/>
            <person name="Klockow C."/>
            <person name="Richter M."/>
            <person name="Achstetter T."/>
            <person name="Glockner F.O."/>
            <person name="Harder J."/>
        </authorList>
    </citation>
    <scope>NUCLEOTIDE SEQUENCE [LARGE SCALE GENOMIC DNA]</scope>
    <source>
        <strain evidence="2 3">SM41</strain>
    </source>
</reference>
<feature type="compositionally biased region" description="Basic and acidic residues" evidence="1">
    <location>
        <begin position="284"/>
        <end position="293"/>
    </location>
</feature>
<feature type="compositionally biased region" description="Basic and acidic residues" evidence="1">
    <location>
        <begin position="352"/>
        <end position="370"/>
    </location>
</feature>
<comment type="caution">
    <text evidence="2">The sequence shown here is derived from an EMBL/GenBank/DDBJ whole genome shotgun (WGS) entry which is preliminary data.</text>
</comment>
<dbReference type="EMBL" id="ANOH01000272">
    <property type="protein sequence ID" value="EMI54613.1"/>
    <property type="molecule type" value="Genomic_DNA"/>
</dbReference>
<name>M5UF47_9BACT</name>
<dbReference type="AlphaFoldDB" id="M5UF47"/>
<evidence type="ECO:0000313" key="3">
    <source>
        <dbReference type="Proteomes" id="UP000011885"/>
    </source>
</evidence>
<protein>
    <submittedName>
        <fullName evidence="2">Putative secreted protein</fullName>
    </submittedName>
</protein>
<feature type="region of interest" description="Disordered" evidence="1">
    <location>
        <begin position="214"/>
        <end position="394"/>
    </location>
</feature>
<keyword evidence="3" id="KW-1185">Reference proteome</keyword>
<gene>
    <name evidence="2" type="ORF">RSSM_03940</name>
</gene>
<proteinExistence type="predicted"/>
<evidence type="ECO:0000256" key="1">
    <source>
        <dbReference type="SAM" id="MobiDB-lite"/>
    </source>
</evidence>
<feature type="region of interest" description="Disordered" evidence="1">
    <location>
        <begin position="41"/>
        <end position="65"/>
    </location>
</feature>
<feature type="compositionally biased region" description="Low complexity" evidence="1">
    <location>
        <begin position="262"/>
        <end position="271"/>
    </location>
</feature>
<dbReference type="Gene3D" id="2.30.30.700">
    <property type="entry name" value="SLA1 homology domain 1"/>
    <property type="match status" value="1"/>
</dbReference>
<dbReference type="PATRIC" id="fig|1263870.3.peg.4171"/>
<feature type="compositionally biased region" description="Polar residues" evidence="1">
    <location>
        <begin position="173"/>
        <end position="191"/>
    </location>
</feature>
<feature type="region of interest" description="Disordered" evidence="1">
    <location>
        <begin position="167"/>
        <end position="195"/>
    </location>
</feature>
<dbReference type="Proteomes" id="UP000011885">
    <property type="component" value="Unassembled WGS sequence"/>
</dbReference>